<gene>
    <name evidence="1" type="ORF">L3Q82_011827</name>
</gene>
<dbReference type="EMBL" id="CM041544">
    <property type="protein sequence ID" value="KAI3363194.1"/>
    <property type="molecule type" value="Genomic_DNA"/>
</dbReference>
<evidence type="ECO:0000313" key="1">
    <source>
        <dbReference type="EMBL" id="KAI3363194.1"/>
    </source>
</evidence>
<keyword evidence="2" id="KW-1185">Reference proteome</keyword>
<sequence>MAEGFLMEVCVDSVESAVNAERGGAGRLELCSSLLEGGLTPTLGLLQVVKQYAKIPVYVMIRPRGGDFLYSDQEVEVMRKDIEVMKSHGADGLVLGALTEDGRVDTELCMELLAAARPLPVTFHRAFDMVHDPVVALETLVSLGFQRVLTSGCDSSALEGLPLIKRLIDQAKGRIAIMPGGGITERNLQRILEGSGAQEFHCSARSSKDSAMKFRNTCVSMGATFSAPEYGLKVADGRLKPSVRTMCAAALEEYCGSVFWNSSYLDREDPDLPVCVEQTVLVWIPLGFLWLCAPWHLVSVCRSTQVNTKNLSKLYLCKQLVVSLLLLTAIAALAVTLGQDYGPNKDPTVKNAGVYYTNPVLFAVTWILVLLCHEGVRRREGAVDSATLFIFWLLLVVCNVFPFQTLVRKALKGEISDVPRFCLFFISFGLELIGLLFSGVADIPSEAEELVKQNPEAGAPFLSRITFNWFNSMVIKGYKRPLVQEDMWKLNDSDSTANISHRFQNFMQLELAAARVRFQNRSKQKRDLNRDKAQEEAFPNGLSNGLGKGISQDVLMMEEKGKKEGKKKNKKDKKKEEDDYPNSWIITAIYKTFKGVLWESAFFKLLQDLLAFASPQLLKMMISFTQGKTSYVWEGYLYAVLLFVVALLQSLFLQQYFQRCFVLGMQVRTAIMAAVYKKALVVSNQARKESTVGETVNLMSADAQRFNDVTNFIHLLWSCPMQIILSIFFLWLELGPSVLAGLAVMVLMVPINGLLATKARKLQIENMKFKDKRLKIMNEILNGIKILKLYAWEPSFQAQIEGIRGKELKVMKKFAYLTSVSTFIFSCAPALVSLATFAVFVGVSSENVLTAKKAFTSISLFNILRFPLAMLPMLIAAIVQTTVSRKRLEKFLGGEDLESDIVRHDPNFNSAVSVCDGSFAWEKEAEPLLKNVSLDIKPGRLVAVVGAVGSGKSSLMSALLGEMHRTKGFVNIQGSFAFVPQQAWIQNATLRDNILFGSPHEERRLQEVIQACALGPDLELLAGGDLTEIGEKGINLSGGQKQRVSLARAAYSQADIYLLDDPLSAVDSHVGKHLFDKVIGPNGLLKHKTRILVTHSVSFLPYVDEIVVLVDGVVSEVGTYKSLRASKGAFSEFLDTYAKEQSNRTQSESDRCQDTADLELIPERDDTLPDSPLEDTVSVTLKRENSIRRSQRLGSVRLRKNSSTKKAEDDGTKAGQQLVEKEAMETGQVKFSLFVQYMHAMGWGYTVMFFVVYFIQNIAFISQNLWLSDWTNDATEYVNMTYPSWKRDTRVAVFGALGVSQGNRTVKLITVISLFSDSCLFVFLGTLLLANASVAASRILHSKLLNNMLQVPMAFFDTTPTGRVVNRFAKDIFTVDEAIPQTFRSWVLCLLGVLGTLFVICLATPFFTIVIIPLVLVYYFVQRFYVATSRQLRRLDSVSRSPIYSHFSETVSGLSVIRAYGHQERFLKHNEITIDENLKSVYPWIVSNRWLAIRLEFVGNLVVFFAALFTVISRNTLDSGLVGLSISYALNVTQTLNWLVRMTSELETNIVAVERVSEYSKIENEAKWVTNTRPPAMWPKAGRLQFDNYKVRYRPGLDLVLHGITCNIESTEKIGIVGRTGAGKSSLTNCLFRIIEAAEGRILIDDVDISTIGLHDLRNNLTIIPQDPVLFSGTLRMNLDPFDIVSDEDIWRVLELSHLKDYVAGLQDKLQHEVAEGGENLSVGQRQLLCLARALLRKSQILILDEATAAVDLETDNLIQETIRKEFSHCTVLTIAHRLHSIMDSSRVMVLDAGKIVEFDSPSNLLEKRGHFYAMAKDAGITQEDITVIYLAMNLSVHTQFRFSCNVSPSETPQLDISVAKSEPLTIAVPMTIFYSIIFLFGVIFNGVSILTLLMDAHMRVSAIRFYLLSLVISDILQLLTIPVTLYRYYWESYPWRLGQAVCKVYFMVRQVYCATTSWVIVTFTTERYAAICHTMWSVSSLKKSRLPCLISVWIISLVSAVPFALVYDQARACILDYKAATQEDAFHVSTMCEMTEPDPAHIYKGALLLRAGFFFLVPLVSIFTLYLLILLYLRRNGRQRRNMGLMRQDPEGRRDIQCHQNGKLLLNEKRALKLMGAVVVAFFVCNFPDIASSLMQVYVVVWSDTVDSVYTVLKSYLSLPLWYINGALDPLLFCISSHTFRRACWRTLGRLRPNCYWKYRSMSWLRQRSCSEEVSTTAKEKIDGKCHREKMDNKRNKPRSFPLQLSLNVKSGFVFPAIRGTKCSVFISQEKPNASQPVIFNPDFFVERLRHEHPQAFSDLVLSNITRLIDLPGEEFAQLIGECEPKVPTATGFLRSLNFLKRKGEYLHVEGLFRVPGHSLRQAALREMLNAGSEIDLEAGDFHPNDAATLLKAYLGELPEPLLTHRHYHAHLKIGELTRFDEKGDKTNVPDKERQIEAFQLLFMLLPPANRSLLKLLLDLLHHTARNQHINKMSAINLAKMFAPHIIWPKNVTASDLQGNIEKLNNGVAFLIRHAQKLFKDDLMLCSGPKGGPMSEVTAASPSPSMRTIASEVSNTSAIKSSETESYTENALRELYQQVSNMPESAKKKKLIRQFEKQPLQTPSADCRTPFSRKHWRSRSLGGIIKWGKFSCLFSAAQLLWTERSRGLFEEELAAVVVNMPVRGSCFGAGVGRLAGQPLWMWVVMLSTLLMGNASACPALCTCSGTTVDCHGLGLRTMPRNIPRNTERLELNGNNLTRITKSDFAGLKYIRVLQLMENQITVIERGAFDDMKELERLRLNRNQLQQLPELLFQKNPALSRLDLSENFIQSIPRKAFRGATDIKNLQLDKNHISCIEDGAFRAMRGLEVLTLNNNNISSIPVSSFNHMPKLRTFRLHSNNLNCDCHLAWLAQWLRQRPTIGLFTQCTSPAELRGLNVAEVQKHEFSCSGHQESSSLQPCSVGGGSCPAMCTCSNNIVDCRGKGLTAIPANLPDSMAEIRLEQNGIKSVPPGAFSPYKKLRRIDLSNNQISEIAPDAFQGLRSLNSLVLYGNKITDLPKGVFDGLYALQLLLLNANKIHCVRANAFQDLQNLSLLSLYDNKIQTLAKGTFTSLRAIQTLHLAQNPFICDCNLKWLADYLRSNPIETSGARCASPRRLANKRIGQIKSKKFRCSGRPSARCHSKEQYFIPGTEDTRLNNACNSDPVCPPKCRCESNVVDCSNLKLTKIPEHIPASTTELRLNNNELTTLEATGVFKNLSQLKKINLSNNKITEIEDGAFEGASLVSELHLTANQIDSVRSGMFRGLEGLRMLMLRNNKISCVHNDSFTGLHNVRLLSLYDNQLTTITPGAFDTLQTLSTLNLLANSFNCDCRLAWLGDWLRSRKIVTGNPRCQRPGFLKEIPLQDVALPDFRCEEGQEESSCVPRPQCPSECTCLETVVRCSNKHLHTMPKGIPRNVTELYLDGNQFSVVPKELSAFKYLQLVDLSNNKINSLTNSSFSNMSQLTTLILSYNSLRCIPKMAFSGLHSLRLLSLHGNEISELPDGIFSDVASLSHLAIGANPLYCDCRLRWLSDWVKTGYKEPGIARCAGPLGMEGKLLLTTPAKKFECTGDVDTAVLAKCNPCLSSPCLNQGICHSDLVEIYRCSCPPGFKGKNCEMALNACVSNPCANGGTCQVNEDEEGEYSCMCPLGFEGPTCQANTDDCEDNDCENGATCIDGVNNYTCFCPPYYTGEMCEEMEDVCAPGRSPCQHQSTCLITSTGPKCVCSPGYIGNDCSLDYDDCEEHRCQNGAQCMDELNGYSCICAEGYSGQLCEIPPSPLSLCELADCQNNAPCVERGGRALCQCPPEFGGPRCEKLVSVNFVDRDSYLLLSDLKNWPQANITLQVSTAEDNGILLYNGDNDHIAVELYQGHVKVSYDPGSQPGHAIYSTETINDGQFHTVELVTFDQMVNLSIDGGLPTTMDSFGAVRPLNGEAPLYVGGMPVDVHSGAFRLWQIQNGSSFHGCIQNLYINNELQDFTKTQMKPGVVPGCEPCKKIYCVHGICQPDGVQGPVCHCQTGWSGPHCDQPAINPCQGSKCVHGKCIPLDTQSYRCECAEGYRGALCNQQGELFNPCRRLSCKHGRCQISDTGDAYCHCESGYTGELCDAESECRGEPVRNFYQVQRGYAICQTTRMVSWVECTGACDTGACC</sequence>
<reference evidence="1" key="1">
    <citation type="submission" date="2022-04" db="EMBL/GenBank/DDBJ databases">
        <title>Jade perch genome.</title>
        <authorList>
            <person name="Chao B."/>
        </authorList>
    </citation>
    <scope>NUCLEOTIDE SEQUENCE</scope>
    <source>
        <strain evidence="1">CB-2022</strain>
    </source>
</reference>
<proteinExistence type="predicted"/>
<protein>
    <submittedName>
        <fullName evidence="1">Uncharacterized protein</fullName>
    </submittedName>
</protein>
<dbReference type="Proteomes" id="UP000831701">
    <property type="component" value="Chromosome 14"/>
</dbReference>
<accession>A0ACB8W642</accession>
<name>A0ACB8W642_9TELE</name>
<organism evidence="1 2">
    <name type="scientific">Scortum barcoo</name>
    <name type="common">barcoo grunter</name>
    <dbReference type="NCBI Taxonomy" id="214431"/>
    <lineage>
        <taxon>Eukaryota</taxon>
        <taxon>Metazoa</taxon>
        <taxon>Chordata</taxon>
        <taxon>Craniata</taxon>
        <taxon>Vertebrata</taxon>
        <taxon>Euteleostomi</taxon>
        <taxon>Actinopterygii</taxon>
        <taxon>Neopterygii</taxon>
        <taxon>Teleostei</taxon>
        <taxon>Neoteleostei</taxon>
        <taxon>Acanthomorphata</taxon>
        <taxon>Eupercaria</taxon>
        <taxon>Centrarchiformes</taxon>
        <taxon>Terapontoidei</taxon>
        <taxon>Terapontidae</taxon>
        <taxon>Scortum</taxon>
    </lineage>
</organism>
<evidence type="ECO:0000313" key="2">
    <source>
        <dbReference type="Proteomes" id="UP000831701"/>
    </source>
</evidence>
<comment type="caution">
    <text evidence="1">The sequence shown here is derived from an EMBL/GenBank/DDBJ whole genome shotgun (WGS) entry which is preliminary data.</text>
</comment>